<proteinExistence type="predicted"/>
<dbReference type="RefSeq" id="WP_174448197.1">
    <property type="nucleotide sequence ID" value="NZ_AP018732.1"/>
</dbReference>
<dbReference type="OrthoDB" id="15362at2157"/>
<dbReference type="Pfam" id="PF10015">
    <property type="entry name" value="ThermoDBP-RP_arch"/>
    <property type="match status" value="1"/>
</dbReference>
<evidence type="ECO:0000313" key="2">
    <source>
        <dbReference type="Proteomes" id="UP000509448"/>
    </source>
</evidence>
<dbReference type="AlphaFoldDB" id="A0A4P2VCQ5"/>
<organism evidence="1 2">
    <name type="scientific">Conexivisphaera calida</name>
    <dbReference type="NCBI Taxonomy" id="1874277"/>
    <lineage>
        <taxon>Archaea</taxon>
        <taxon>Nitrososphaerota</taxon>
        <taxon>Conexivisphaeria</taxon>
        <taxon>Conexivisphaerales</taxon>
        <taxon>Conexivisphaeraceae</taxon>
        <taxon>Conexivisphaera</taxon>
    </lineage>
</organism>
<dbReference type="GeneID" id="55584336"/>
<dbReference type="EMBL" id="AP018732">
    <property type="protein sequence ID" value="BBE41907.1"/>
    <property type="molecule type" value="Genomic_DNA"/>
</dbReference>
<keyword evidence="2" id="KW-1185">Reference proteome</keyword>
<accession>A0A4P2VCQ5</accession>
<evidence type="ECO:0000313" key="1">
    <source>
        <dbReference type="EMBL" id="BBE41907.1"/>
    </source>
</evidence>
<dbReference type="Proteomes" id="UP000509448">
    <property type="component" value="Chromosome"/>
</dbReference>
<sequence length="128" mass="14093">MSQEVQGQPAQQVVEGLLRTGPVRSSGYALKLRRVANAALRELIKEGLTTAAQVNEELTKLNKVLYSYIVEKYGIPKDAVVSITVKYAVSNGRFTVKGVEADVYERDEILSKNVTEGVVRELALQAQQ</sequence>
<reference evidence="1 2" key="1">
    <citation type="journal article" date="2019" name="ISME J.">
        <title>Isolation and characterization of a thermophilic sulfur- and iron-reducing thaumarchaeote from a terrestrial acidic hot spring.</title>
        <authorList>
            <person name="Kato S."/>
            <person name="Itoh T."/>
            <person name="Yuki M."/>
            <person name="Nagamori M."/>
            <person name="Ohnishi M."/>
            <person name="Uematsu K."/>
            <person name="Suzuki K."/>
            <person name="Takashina T."/>
            <person name="Ohkuma M."/>
        </authorList>
    </citation>
    <scope>NUCLEOTIDE SEQUENCE [LARGE SCALE GENOMIC DNA]</scope>
    <source>
        <strain evidence="1 2">NAS-02</strain>
    </source>
</reference>
<name>A0A4P2VCQ5_9ARCH</name>
<dbReference type="InterPro" id="IPR017140">
    <property type="entry name" value="ThermoDBP-RPs_arc"/>
</dbReference>
<evidence type="ECO:0008006" key="3">
    <source>
        <dbReference type="Google" id="ProtNLM"/>
    </source>
</evidence>
<dbReference type="KEGG" id="ccai:NAS2_0518"/>
<gene>
    <name evidence="1" type="ORF">NAS2_0518</name>
</gene>
<protein>
    <recommendedName>
        <fullName evidence="3">DUF2258 domain-containing protein</fullName>
    </recommendedName>
</protein>